<dbReference type="Proteomes" id="UP000004816">
    <property type="component" value="Unassembled WGS sequence"/>
</dbReference>
<reference evidence="2 3" key="1">
    <citation type="journal article" date="2011" name="Stand. Genomic Sci.">
        <title>High quality draft genome sequence of Segniliparus rugosus CDC 945(T)= (ATCC BAA-974(T)).</title>
        <authorList>
            <person name="Earl A.M."/>
            <person name="Desjardins C.A."/>
            <person name="Fitzgerald M.G."/>
            <person name="Arachchi H.M."/>
            <person name="Zeng Q."/>
            <person name="Mehta T."/>
            <person name="Griggs A."/>
            <person name="Birren B.W."/>
            <person name="Toney N.C."/>
            <person name="Carr J."/>
            <person name="Posey J."/>
            <person name="Butler W.R."/>
        </authorList>
    </citation>
    <scope>NUCLEOTIDE SEQUENCE [LARGE SCALE GENOMIC DNA]</scope>
    <source>
        <strain evidence="3">ATCC BAA-974 / DSM 45345 / CCUG 50838 / CIP 108380 / JCM 13579 / CDC 945</strain>
    </source>
</reference>
<dbReference type="SUPFAM" id="SSF46785">
    <property type="entry name" value="Winged helix' DNA-binding domain"/>
    <property type="match status" value="1"/>
</dbReference>
<dbReference type="PROSITE" id="PS50995">
    <property type="entry name" value="HTH_MARR_2"/>
    <property type="match status" value="1"/>
</dbReference>
<organism evidence="2 3">
    <name type="scientific">Segniliparus rugosus (strain ATCC BAA-974 / DSM 45345 / CCUG 50838 / CIP 108380 / JCM 13579 / CDC 945)</name>
    <dbReference type="NCBI Taxonomy" id="679197"/>
    <lineage>
        <taxon>Bacteria</taxon>
        <taxon>Bacillati</taxon>
        <taxon>Actinomycetota</taxon>
        <taxon>Actinomycetes</taxon>
        <taxon>Mycobacteriales</taxon>
        <taxon>Segniliparaceae</taxon>
        <taxon>Segniliparus</taxon>
    </lineage>
</organism>
<feature type="domain" description="HTH marR-type" evidence="1">
    <location>
        <begin position="15"/>
        <end position="143"/>
    </location>
</feature>
<dbReference type="InterPro" id="IPR052526">
    <property type="entry name" value="HTH-type_Bedaq_tolerance"/>
</dbReference>
<comment type="caution">
    <text evidence="2">The sequence shown here is derived from an EMBL/GenBank/DDBJ whole genome shotgun (WGS) entry which is preliminary data.</text>
</comment>
<evidence type="ECO:0000313" key="2">
    <source>
        <dbReference type="EMBL" id="EFV11784.1"/>
    </source>
</evidence>
<protein>
    <recommendedName>
        <fullName evidence="1">HTH marR-type domain-containing protein</fullName>
    </recommendedName>
</protein>
<evidence type="ECO:0000259" key="1">
    <source>
        <dbReference type="PROSITE" id="PS50995"/>
    </source>
</evidence>
<dbReference type="InterPro" id="IPR000835">
    <property type="entry name" value="HTH_MarR-typ"/>
</dbReference>
<proteinExistence type="predicted"/>
<sequence>MPEKDSTTSVAKPETAQLQDDLMAFQRRLRAKRADHMLTPTQLQALGHLMREGPMSLTSLAHFEQVTPQSMARIVAVLLEQGLVRRDPDPNDARAGIISLTELGESTLSEDRLRRSSWLQEVLDQECTEHERELLYLAGKLIRRLGATTWREAR</sequence>
<name>E5XV79_SEGRC</name>
<dbReference type="AlphaFoldDB" id="E5XV79"/>
<dbReference type="STRING" id="679197.HMPREF9336_03401"/>
<dbReference type="PANTHER" id="PTHR39515:SF2">
    <property type="entry name" value="HTH-TYPE TRANSCRIPTIONAL REGULATOR RV0880"/>
    <property type="match status" value="1"/>
</dbReference>
<dbReference type="EMBL" id="ACZI02000001">
    <property type="protein sequence ID" value="EFV11784.1"/>
    <property type="molecule type" value="Genomic_DNA"/>
</dbReference>
<dbReference type="eggNOG" id="COG1846">
    <property type="taxonomic scope" value="Bacteria"/>
</dbReference>
<dbReference type="SMART" id="SM00347">
    <property type="entry name" value="HTH_MARR"/>
    <property type="match status" value="1"/>
</dbReference>
<dbReference type="Pfam" id="PF01047">
    <property type="entry name" value="MarR"/>
    <property type="match status" value="1"/>
</dbReference>
<dbReference type="HOGENOM" id="CLU_083287_15_1_11"/>
<dbReference type="RefSeq" id="WP_007472377.1">
    <property type="nucleotide sequence ID" value="NZ_KI391953.1"/>
</dbReference>
<dbReference type="PANTHER" id="PTHR39515">
    <property type="entry name" value="CONSERVED PROTEIN"/>
    <property type="match status" value="1"/>
</dbReference>
<accession>E5XV79</accession>
<gene>
    <name evidence="2" type="ORF">HMPREF9336_03401</name>
</gene>
<keyword evidence="3" id="KW-1185">Reference proteome</keyword>
<dbReference type="OrthoDB" id="3215377at2"/>
<dbReference type="Gene3D" id="1.10.10.10">
    <property type="entry name" value="Winged helix-like DNA-binding domain superfamily/Winged helix DNA-binding domain"/>
    <property type="match status" value="1"/>
</dbReference>
<dbReference type="GO" id="GO:0003700">
    <property type="term" value="F:DNA-binding transcription factor activity"/>
    <property type="evidence" value="ECO:0007669"/>
    <property type="project" value="InterPro"/>
</dbReference>
<dbReference type="InterPro" id="IPR036388">
    <property type="entry name" value="WH-like_DNA-bd_sf"/>
</dbReference>
<dbReference type="InterPro" id="IPR036390">
    <property type="entry name" value="WH_DNA-bd_sf"/>
</dbReference>
<evidence type="ECO:0000313" key="3">
    <source>
        <dbReference type="Proteomes" id="UP000004816"/>
    </source>
</evidence>